<feature type="compositionally biased region" description="Low complexity" evidence="1">
    <location>
        <begin position="355"/>
        <end position="372"/>
    </location>
</feature>
<protein>
    <submittedName>
        <fullName evidence="2">DNA mismatch repair protein</fullName>
    </submittedName>
</protein>
<dbReference type="RefSeq" id="XP_018152954.1">
    <property type="nucleotide sequence ID" value="XM_018306113.1"/>
</dbReference>
<reference evidence="3" key="1">
    <citation type="journal article" date="2017" name="BMC Genomics">
        <title>Gapless genome assembly of Colletotrichum higginsianum reveals chromosome structure and association of transposable elements with secondary metabolite gene clusters.</title>
        <authorList>
            <person name="Dallery J.-F."/>
            <person name="Lapalu N."/>
            <person name="Zampounis A."/>
            <person name="Pigne S."/>
            <person name="Luyten I."/>
            <person name="Amselem J."/>
            <person name="Wittenberg A.H.J."/>
            <person name="Zhou S."/>
            <person name="de Queiroz M.V."/>
            <person name="Robin G.P."/>
            <person name="Auger A."/>
            <person name="Hainaut M."/>
            <person name="Henrissat B."/>
            <person name="Kim K.-T."/>
            <person name="Lee Y.-H."/>
            <person name="Lespinet O."/>
            <person name="Schwartz D.C."/>
            <person name="Thon M.R."/>
            <person name="O'Connell R.J."/>
        </authorList>
    </citation>
    <scope>NUCLEOTIDE SEQUENCE [LARGE SCALE GENOMIC DNA]</scope>
    <source>
        <strain evidence="3">IMI 349063</strain>
    </source>
</reference>
<feature type="region of interest" description="Disordered" evidence="1">
    <location>
        <begin position="264"/>
        <end position="416"/>
    </location>
</feature>
<dbReference type="OrthoDB" id="4851198at2759"/>
<evidence type="ECO:0000313" key="2">
    <source>
        <dbReference type="EMBL" id="OBR04436.1"/>
    </source>
</evidence>
<dbReference type="VEuPathDB" id="FungiDB:CH63R_11139"/>
<comment type="caution">
    <text evidence="2">The sequence shown here is derived from an EMBL/GenBank/DDBJ whole genome shotgun (WGS) entry which is preliminary data.</text>
</comment>
<dbReference type="AlphaFoldDB" id="A0A1B7XXD8"/>
<organism evidence="2 3">
    <name type="scientific">Colletotrichum higginsianum (strain IMI 349063)</name>
    <name type="common">Crucifer anthracnose fungus</name>
    <dbReference type="NCBI Taxonomy" id="759273"/>
    <lineage>
        <taxon>Eukaryota</taxon>
        <taxon>Fungi</taxon>
        <taxon>Dikarya</taxon>
        <taxon>Ascomycota</taxon>
        <taxon>Pezizomycotina</taxon>
        <taxon>Sordariomycetes</taxon>
        <taxon>Hypocreomycetidae</taxon>
        <taxon>Glomerellales</taxon>
        <taxon>Glomerellaceae</taxon>
        <taxon>Colletotrichum</taxon>
        <taxon>Colletotrichum destructivum species complex</taxon>
    </lineage>
</organism>
<feature type="region of interest" description="Disordered" evidence="1">
    <location>
        <begin position="440"/>
        <end position="488"/>
    </location>
</feature>
<accession>A0A1B7XXD8</accession>
<name>A0A1B7XXD8_COLHI</name>
<dbReference type="GeneID" id="28870220"/>
<feature type="compositionally biased region" description="Low complexity" evidence="1">
    <location>
        <begin position="316"/>
        <end position="348"/>
    </location>
</feature>
<feature type="compositionally biased region" description="Basic and acidic residues" evidence="1">
    <location>
        <begin position="278"/>
        <end position="288"/>
    </location>
</feature>
<dbReference type="KEGG" id="chig:CH63R_11139"/>
<dbReference type="Proteomes" id="UP000092177">
    <property type="component" value="Chromosome 8"/>
</dbReference>
<dbReference type="EMBL" id="LTAN01000008">
    <property type="protein sequence ID" value="OBR04436.1"/>
    <property type="molecule type" value="Genomic_DNA"/>
</dbReference>
<proteinExistence type="predicted"/>
<feature type="compositionally biased region" description="Polar residues" evidence="1">
    <location>
        <begin position="396"/>
        <end position="410"/>
    </location>
</feature>
<gene>
    <name evidence="2" type="ORF">CH63R_11139</name>
</gene>
<evidence type="ECO:0000313" key="3">
    <source>
        <dbReference type="Proteomes" id="UP000092177"/>
    </source>
</evidence>
<sequence length="599" mass="64927">MDSNLLSLWESQKDADILLTAGTNQWRLHERVIRGKSRLIDRIIDTADATIMGVEQADRKSEQQEGIRKIVLKEHIFSLSALGVTLKFLYVGDSALIKENEIFELLSVFQTAAALTIPSLQQLVAPQIGSLFSNILESRMDLLDDFMIAADVIASEQAESWTILRQELQKVIGPHLGMLFSQQEFVDLAKSHGSFCFETLSTAVEQIKASERHAEAFFDAAKAKSSLPSPAETNISTKSGSLIETAVGPLKVAARPVTAVIFGSPSIDNKQSGNSELPKFEGKVENHGSRHLSQIRDPSCPLVHSGPSKEPQMRESLSSISDVVSNSDASIKWESCSEGDSGSPPSGEKLQTGGVSASPTQQTSTSVTPTSQRCKDEETPSVSGVAERTRTEDELSGSSISQREQTTAPSLSERRVPPVFYFTGTKKSEQPRVANIERPAASLASEDAPAPSSARNGPNRSIAPRNTAVRNGPSSLDPRTAKQVKKGKLVVDSTSKSPEPFCFWWWVFFVAPVAPVAPIHPCLLGLLGTTFYSTLTRMLQTTAALPCILSILVDPTSSAIRLEEKEERTAVAIRPGEMGCIATFDDATDLRCGGFGWRE</sequence>
<evidence type="ECO:0000256" key="1">
    <source>
        <dbReference type="SAM" id="MobiDB-lite"/>
    </source>
</evidence>
<feature type="compositionally biased region" description="Polar residues" evidence="1">
    <location>
        <begin position="266"/>
        <end position="275"/>
    </location>
</feature>
<keyword evidence="3" id="KW-1185">Reference proteome</keyword>